<keyword evidence="3" id="KW-1185">Reference proteome</keyword>
<dbReference type="Proteomes" id="UP001458880">
    <property type="component" value="Unassembled WGS sequence"/>
</dbReference>
<feature type="transmembrane region" description="Helical" evidence="1">
    <location>
        <begin position="54"/>
        <end position="76"/>
    </location>
</feature>
<organism evidence="2 3">
    <name type="scientific">Popillia japonica</name>
    <name type="common">Japanese beetle</name>
    <dbReference type="NCBI Taxonomy" id="7064"/>
    <lineage>
        <taxon>Eukaryota</taxon>
        <taxon>Metazoa</taxon>
        <taxon>Ecdysozoa</taxon>
        <taxon>Arthropoda</taxon>
        <taxon>Hexapoda</taxon>
        <taxon>Insecta</taxon>
        <taxon>Pterygota</taxon>
        <taxon>Neoptera</taxon>
        <taxon>Endopterygota</taxon>
        <taxon>Coleoptera</taxon>
        <taxon>Polyphaga</taxon>
        <taxon>Scarabaeiformia</taxon>
        <taxon>Scarabaeidae</taxon>
        <taxon>Rutelinae</taxon>
        <taxon>Popillia</taxon>
    </lineage>
</organism>
<reference evidence="2 3" key="1">
    <citation type="journal article" date="2024" name="BMC Genomics">
        <title>De novo assembly and annotation of Popillia japonica's genome with initial clues to its potential as an invasive pest.</title>
        <authorList>
            <person name="Cucini C."/>
            <person name="Boschi S."/>
            <person name="Funari R."/>
            <person name="Cardaioli E."/>
            <person name="Iannotti N."/>
            <person name="Marturano G."/>
            <person name="Paoli F."/>
            <person name="Bruttini M."/>
            <person name="Carapelli A."/>
            <person name="Frati F."/>
            <person name="Nardi F."/>
        </authorList>
    </citation>
    <scope>NUCLEOTIDE SEQUENCE [LARGE SCALE GENOMIC DNA]</scope>
    <source>
        <strain evidence="2">DMR45628</strain>
    </source>
</reference>
<gene>
    <name evidence="2" type="ORF">QE152_g40684</name>
</gene>
<sequence length="529" mass="60761">MCANRNEKKNPPEQFYSYFKPIAIIGRICGVFPVKNLHDADCNNLQFSILSLSMLYTTCLYMSLIITISLVTDWSFLHDDTQEQGPSVMWLIVLQCVMTIYSFLSFLYCTCNASRFVDLIKHMDLFDKQKRTLFATITETTLERFWRRTLKPLICAGSLVIVIIVGVITFSTSAVEITHFGDYDVVIYIYFGILGIWQVYPILYYLIVASAICENFKFLNAECQKLIPKTKWFLHHNQYLPPANIRQILRNIRYSHVLMTDCVKYLSLASGSSLAIGQLYTILTIVLVFYLTFFTKHQGVDLLIYVLVYTFLSLTVVFASHRTRVETLDLFDMKRNRYFQDDTSRNYVTSTIRPIIIGASLTISFSASLWNFSRISTAQTGSFVPTNIGLVIFGLLGIWQVVPLFLYNYFAMAISDNLKHINKIISEMIPLKKWCLQKQQTAPNSNTKDVLRNIRVLHLLISDAVQHLSNSYGSFLAVDQCYVIVIYVTNIYALFFIEFDDPFSLVACAIIDGLLVLRMIYVSHQVTAR</sequence>
<name>A0AAW1HG71_POPJA</name>
<proteinExistence type="predicted"/>
<evidence type="ECO:0000313" key="2">
    <source>
        <dbReference type="EMBL" id="KAK9675056.1"/>
    </source>
</evidence>
<evidence type="ECO:0000256" key="1">
    <source>
        <dbReference type="SAM" id="Phobius"/>
    </source>
</evidence>
<dbReference type="EMBL" id="JASPKY010001301">
    <property type="protein sequence ID" value="KAK9675056.1"/>
    <property type="molecule type" value="Genomic_DNA"/>
</dbReference>
<feature type="transmembrane region" description="Helical" evidence="1">
    <location>
        <begin position="302"/>
        <end position="320"/>
    </location>
</feature>
<feature type="transmembrane region" description="Helical" evidence="1">
    <location>
        <begin position="475"/>
        <end position="497"/>
    </location>
</feature>
<feature type="transmembrane region" description="Helical" evidence="1">
    <location>
        <begin position="355"/>
        <end position="373"/>
    </location>
</feature>
<feature type="transmembrane region" description="Helical" evidence="1">
    <location>
        <begin position="153"/>
        <end position="175"/>
    </location>
</feature>
<evidence type="ECO:0008006" key="4">
    <source>
        <dbReference type="Google" id="ProtNLM"/>
    </source>
</evidence>
<comment type="caution">
    <text evidence="2">The sequence shown here is derived from an EMBL/GenBank/DDBJ whole genome shotgun (WGS) entry which is preliminary data.</text>
</comment>
<dbReference type="AlphaFoldDB" id="A0AAW1HG71"/>
<evidence type="ECO:0000313" key="3">
    <source>
        <dbReference type="Proteomes" id="UP001458880"/>
    </source>
</evidence>
<protein>
    <recommendedName>
        <fullName evidence="4">Gustatory receptor</fullName>
    </recommendedName>
</protein>
<feature type="transmembrane region" description="Helical" evidence="1">
    <location>
        <begin position="187"/>
        <end position="207"/>
    </location>
</feature>
<keyword evidence="1" id="KW-0812">Transmembrane</keyword>
<feature type="non-terminal residue" evidence="2">
    <location>
        <position position="529"/>
    </location>
</feature>
<feature type="transmembrane region" description="Helical" evidence="1">
    <location>
        <begin position="88"/>
        <end position="111"/>
    </location>
</feature>
<feature type="transmembrane region" description="Helical" evidence="1">
    <location>
        <begin position="265"/>
        <end position="290"/>
    </location>
</feature>
<keyword evidence="1" id="KW-1133">Transmembrane helix</keyword>
<feature type="transmembrane region" description="Helical" evidence="1">
    <location>
        <begin position="388"/>
        <end position="410"/>
    </location>
</feature>
<keyword evidence="1" id="KW-0472">Membrane</keyword>
<feature type="transmembrane region" description="Helical" evidence="1">
    <location>
        <begin position="503"/>
        <end position="521"/>
    </location>
</feature>
<accession>A0AAW1HG71</accession>